<organism evidence="1 2">
    <name type="scientific">Tigriopus californicus</name>
    <name type="common">Marine copepod</name>
    <dbReference type="NCBI Taxonomy" id="6832"/>
    <lineage>
        <taxon>Eukaryota</taxon>
        <taxon>Metazoa</taxon>
        <taxon>Ecdysozoa</taxon>
        <taxon>Arthropoda</taxon>
        <taxon>Crustacea</taxon>
        <taxon>Multicrustacea</taxon>
        <taxon>Hexanauplia</taxon>
        <taxon>Copepoda</taxon>
        <taxon>Harpacticoida</taxon>
        <taxon>Harpacticidae</taxon>
        <taxon>Tigriopus</taxon>
    </lineage>
</organism>
<comment type="caution">
    <text evidence="1">The sequence shown here is derived from an EMBL/GenBank/DDBJ whole genome shotgun (WGS) entry which is preliminary data.</text>
</comment>
<name>A0A553PQQ8_TIGCA</name>
<feature type="non-terminal residue" evidence="1">
    <location>
        <position position="1"/>
    </location>
</feature>
<gene>
    <name evidence="1" type="ORF">TCAL_08933</name>
</gene>
<protein>
    <submittedName>
        <fullName evidence="1">Uncharacterized protein</fullName>
    </submittedName>
</protein>
<reference evidence="1 2" key="1">
    <citation type="journal article" date="2018" name="Nat. Ecol. Evol.">
        <title>Genomic signatures of mitonuclear coevolution across populations of Tigriopus californicus.</title>
        <authorList>
            <person name="Barreto F.S."/>
            <person name="Watson E.T."/>
            <person name="Lima T.G."/>
            <person name="Willett C.S."/>
            <person name="Edmands S."/>
            <person name="Li W."/>
            <person name="Burton R.S."/>
        </authorList>
    </citation>
    <scope>NUCLEOTIDE SEQUENCE [LARGE SCALE GENOMIC DNA]</scope>
    <source>
        <strain evidence="1 2">San Diego</strain>
    </source>
</reference>
<evidence type="ECO:0000313" key="2">
    <source>
        <dbReference type="Proteomes" id="UP000318571"/>
    </source>
</evidence>
<dbReference type="AlphaFoldDB" id="A0A553PQQ8"/>
<keyword evidence="2" id="KW-1185">Reference proteome</keyword>
<dbReference type="EMBL" id="VCGU01000002">
    <property type="protein sequence ID" value="TRY80011.1"/>
    <property type="molecule type" value="Genomic_DNA"/>
</dbReference>
<accession>A0A553PQQ8</accession>
<sequence length="249" mass="29475">FLSLSLNFDKAIIPTLSDGLFWSAAYYCTSGSNYYACHKCQAGFSYKDIVDFQEDTYQTLKALPAQSEVHKLTRQLTENMEATRRSKEVDLRQAISWMGIWINEFGQTLEDFDNLEFKFNLITLNSNNTVKQDFAFHHFLQSAQFPGKESLEGIYFRIRKMLMDHSHLGLPWHVRKHRTVFSLDKESYCQPEILSYFQMLLLKVREMMFFMLTNDFSDEFREERLEKFKAQSEADQDEFDEQIDMICNK</sequence>
<proteinExistence type="predicted"/>
<evidence type="ECO:0000313" key="1">
    <source>
        <dbReference type="EMBL" id="TRY80011.1"/>
    </source>
</evidence>
<dbReference type="Proteomes" id="UP000318571">
    <property type="component" value="Chromosome 6"/>
</dbReference>